<dbReference type="GO" id="GO:0003677">
    <property type="term" value="F:DNA binding"/>
    <property type="evidence" value="ECO:0007669"/>
    <property type="project" value="InterPro"/>
</dbReference>
<comment type="caution">
    <text evidence="3">The sequence shown here is derived from an EMBL/GenBank/DDBJ whole genome shotgun (WGS) entry which is preliminary data.</text>
</comment>
<dbReference type="InterPro" id="IPR013762">
    <property type="entry name" value="Integrase-like_cat_sf"/>
</dbReference>
<reference evidence="5 6" key="1">
    <citation type="submission" date="2020-08" db="EMBL/GenBank/DDBJ databases">
        <title>Genomic Encyclopedia of Type Strains, Phase IV (KMG-V): Genome sequencing to study the core and pangenomes of soil and plant-associated prokaryotes.</title>
        <authorList>
            <person name="Whitman W."/>
        </authorList>
    </citation>
    <scope>NUCLEOTIDE SEQUENCE [LARGE SCALE GENOMIC DNA]</scope>
    <source>
        <strain evidence="4 6">SEMIA 444</strain>
        <strain evidence="3 5">SEMIA 448</strain>
    </source>
</reference>
<dbReference type="EMBL" id="JACIGY010000001">
    <property type="protein sequence ID" value="MBB4409600.1"/>
    <property type="molecule type" value="Genomic_DNA"/>
</dbReference>
<dbReference type="GO" id="GO:0015074">
    <property type="term" value="P:DNA integration"/>
    <property type="evidence" value="ECO:0007669"/>
    <property type="project" value="InterPro"/>
</dbReference>
<proteinExistence type="predicted"/>
<evidence type="ECO:0000313" key="3">
    <source>
        <dbReference type="EMBL" id="MBB4348006.1"/>
    </source>
</evidence>
<accession>A0A7W6S6A2</accession>
<dbReference type="AlphaFoldDB" id="A0A7W6S6A2"/>
<dbReference type="EMBL" id="JACIGW010000001">
    <property type="protein sequence ID" value="MBB4348006.1"/>
    <property type="molecule type" value="Genomic_DNA"/>
</dbReference>
<dbReference type="Proteomes" id="UP000524535">
    <property type="component" value="Unassembled WGS sequence"/>
</dbReference>
<evidence type="ECO:0000313" key="5">
    <source>
        <dbReference type="Proteomes" id="UP000520770"/>
    </source>
</evidence>
<keyword evidence="1" id="KW-0233">DNA recombination</keyword>
<feature type="domain" description="Tyr recombinase" evidence="2">
    <location>
        <begin position="179"/>
        <end position="361"/>
    </location>
</feature>
<evidence type="ECO:0000256" key="1">
    <source>
        <dbReference type="ARBA" id="ARBA00023172"/>
    </source>
</evidence>
<dbReference type="GO" id="GO:0006310">
    <property type="term" value="P:DNA recombination"/>
    <property type="evidence" value="ECO:0007669"/>
    <property type="project" value="UniProtKB-KW"/>
</dbReference>
<evidence type="ECO:0000313" key="6">
    <source>
        <dbReference type="Proteomes" id="UP000524535"/>
    </source>
</evidence>
<gene>
    <name evidence="4" type="ORF">GGE31_000071</name>
    <name evidence="3" type="ORF">GGE33_001714</name>
</gene>
<dbReference type="Gene3D" id="1.10.443.10">
    <property type="entry name" value="Intergrase catalytic core"/>
    <property type="match status" value="1"/>
</dbReference>
<protein>
    <submittedName>
        <fullName evidence="3">Integrase</fullName>
    </submittedName>
</protein>
<keyword evidence="6" id="KW-1185">Reference proteome</keyword>
<sequence>MNDMANIDLPYVEKNKSRHDTMRYYLRIDGKRICRLPNDINSEEFATAYWKARKATEKAVQREEPAHRLIHLSVKPNSFQWLCLAYMKSTSFTKLDATTQARRRSIMESMWIEPLSLSPDEKRVVADIPIKAINVGHIEALRDRKKDVPFAADERLKVLRQVFDTKDPTGKPYTVNHARLVKAFRVQSDGHATAMPEDLAKFIEHHGAESKAALYISLAMYTGLRVSDLAVLGPQHRRKDTFKFRLFKNRNRTPVDIEIVLHPILEAVLSMHKVTALTYLVTEFGKPFSVKGLGNRISDWFRQAGMPHLTSHSVRKGAATDAAHNEATDNMLEAMFGWKDGKTSKIYTRHAERARLARQTISKINWDGVGDRLLPANDTEEGVAGCGGAD</sequence>
<evidence type="ECO:0000313" key="4">
    <source>
        <dbReference type="EMBL" id="MBB4409600.1"/>
    </source>
</evidence>
<name>A0A7W6S6A2_9HYPH</name>
<dbReference type="InterPro" id="IPR011010">
    <property type="entry name" value="DNA_brk_join_enz"/>
</dbReference>
<dbReference type="Pfam" id="PF00589">
    <property type="entry name" value="Phage_integrase"/>
    <property type="match status" value="1"/>
</dbReference>
<dbReference type="Proteomes" id="UP000520770">
    <property type="component" value="Unassembled WGS sequence"/>
</dbReference>
<evidence type="ECO:0000259" key="2">
    <source>
        <dbReference type="PROSITE" id="PS51898"/>
    </source>
</evidence>
<dbReference type="SUPFAM" id="SSF56349">
    <property type="entry name" value="DNA breaking-rejoining enzymes"/>
    <property type="match status" value="1"/>
</dbReference>
<dbReference type="PROSITE" id="PS51898">
    <property type="entry name" value="TYR_RECOMBINASE"/>
    <property type="match status" value="1"/>
</dbReference>
<organism evidence="3 5">
    <name type="scientific">Aliirhizobium cellulosilyticum</name>
    <dbReference type="NCBI Taxonomy" id="393664"/>
    <lineage>
        <taxon>Bacteria</taxon>
        <taxon>Pseudomonadati</taxon>
        <taxon>Pseudomonadota</taxon>
        <taxon>Alphaproteobacteria</taxon>
        <taxon>Hyphomicrobiales</taxon>
        <taxon>Rhizobiaceae</taxon>
        <taxon>Aliirhizobium</taxon>
    </lineage>
</organism>
<dbReference type="InterPro" id="IPR002104">
    <property type="entry name" value="Integrase_catalytic"/>
</dbReference>